<organism evidence="2 3">
    <name type="scientific">Holothuria leucospilota</name>
    <name type="common">Black long sea cucumber</name>
    <name type="synonym">Mertensiothuria leucospilota</name>
    <dbReference type="NCBI Taxonomy" id="206669"/>
    <lineage>
        <taxon>Eukaryota</taxon>
        <taxon>Metazoa</taxon>
        <taxon>Echinodermata</taxon>
        <taxon>Eleutherozoa</taxon>
        <taxon>Echinozoa</taxon>
        <taxon>Holothuroidea</taxon>
        <taxon>Aspidochirotacea</taxon>
        <taxon>Aspidochirotida</taxon>
        <taxon>Holothuriidae</taxon>
        <taxon>Holothuria</taxon>
    </lineage>
</organism>
<gene>
    <name evidence="2" type="ORF">HOLleu_37367</name>
</gene>
<keyword evidence="1" id="KW-0732">Signal</keyword>
<evidence type="ECO:0000313" key="2">
    <source>
        <dbReference type="EMBL" id="KAJ8022465.1"/>
    </source>
</evidence>
<feature type="chain" id="PRO_5040475050" evidence="1">
    <location>
        <begin position="23"/>
        <end position="92"/>
    </location>
</feature>
<accession>A0A9Q0YH91</accession>
<keyword evidence="3" id="KW-1185">Reference proteome</keyword>
<reference evidence="2" key="1">
    <citation type="submission" date="2021-10" db="EMBL/GenBank/DDBJ databases">
        <title>Tropical sea cucumber genome reveals ecological adaptation and Cuvierian tubules defense mechanism.</title>
        <authorList>
            <person name="Chen T."/>
        </authorList>
    </citation>
    <scope>NUCLEOTIDE SEQUENCE</scope>
    <source>
        <strain evidence="2">Nanhai2018</strain>
        <tissue evidence="2">Muscle</tissue>
    </source>
</reference>
<sequence>MKNFIYFSLLVNLLFFSEAALGKSFGRWREEKRGCQCTGGFHNKCATCPTSGKRNFPYYETRPIDKQEEESRLISDDELNYLGILVEEYLQQ</sequence>
<proteinExistence type="predicted"/>
<comment type="caution">
    <text evidence="2">The sequence shown here is derived from an EMBL/GenBank/DDBJ whole genome shotgun (WGS) entry which is preliminary data.</text>
</comment>
<dbReference type="AlphaFoldDB" id="A0A9Q0YH91"/>
<evidence type="ECO:0000256" key="1">
    <source>
        <dbReference type="SAM" id="SignalP"/>
    </source>
</evidence>
<dbReference type="EMBL" id="JAIZAY010000020">
    <property type="protein sequence ID" value="KAJ8022465.1"/>
    <property type="molecule type" value="Genomic_DNA"/>
</dbReference>
<dbReference type="Proteomes" id="UP001152320">
    <property type="component" value="Chromosome 20"/>
</dbReference>
<protein>
    <submittedName>
        <fullName evidence="2">Uncharacterized protein</fullName>
    </submittedName>
</protein>
<feature type="signal peptide" evidence="1">
    <location>
        <begin position="1"/>
        <end position="22"/>
    </location>
</feature>
<name>A0A9Q0YH91_HOLLE</name>
<evidence type="ECO:0000313" key="3">
    <source>
        <dbReference type="Proteomes" id="UP001152320"/>
    </source>
</evidence>